<feature type="transmembrane region" description="Helical" evidence="6">
    <location>
        <begin position="59"/>
        <end position="81"/>
    </location>
</feature>
<feature type="compositionally biased region" description="Basic and acidic residues" evidence="5">
    <location>
        <begin position="356"/>
        <end position="372"/>
    </location>
</feature>
<dbReference type="Proteomes" id="UP001342314">
    <property type="component" value="Unassembled WGS sequence"/>
</dbReference>
<gene>
    <name evidence="7" type="ORF">Rhopal_004016-T1</name>
</gene>
<evidence type="ECO:0000256" key="1">
    <source>
        <dbReference type="ARBA" id="ARBA00004141"/>
    </source>
</evidence>
<feature type="transmembrane region" description="Helical" evidence="6">
    <location>
        <begin position="34"/>
        <end position="52"/>
    </location>
</feature>
<feature type="transmembrane region" description="Helical" evidence="6">
    <location>
        <begin position="87"/>
        <end position="113"/>
    </location>
</feature>
<feature type="compositionally biased region" description="Basic and acidic residues" evidence="5">
    <location>
        <begin position="332"/>
        <end position="345"/>
    </location>
</feature>
<dbReference type="PANTHER" id="PTHR31465">
    <property type="entry name" value="PROTEIN RTA1-RELATED"/>
    <property type="match status" value="1"/>
</dbReference>
<dbReference type="GO" id="GO:0016020">
    <property type="term" value="C:membrane"/>
    <property type="evidence" value="ECO:0007669"/>
    <property type="project" value="UniProtKB-SubCell"/>
</dbReference>
<evidence type="ECO:0000256" key="5">
    <source>
        <dbReference type="SAM" id="MobiDB-lite"/>
    </source>
</evidence>
<evidence type="ECO:0000256" key="4">
    <source>
        <dbReference type="ARBA" id="ARBA00023136"/>
    </source>
</evidence>
<keyword evidence="4 6" id="KW-0472">Membrane</keyword>
<reference evidence="7 8" key="1">
    <citation type="submission" date="2021-12" db="EMBL/GenBank/DDBJ databases">
        <title>High titer production of polyol ester of fatty acids by Rhodotorula paludigena BS15 towards product separation-free biomass refinery.</title>
        <authorList>
            <person name="Mano J."/>
            <person name="Ono H."/>
            <person name="Tanaka T."/>
            <person name="Naito K."/>
            <person name="Sushida H."/>
            <person name="Ike M."/>
            <person name="Tokuyasu K."/>
            <person name="Kitaoka M."/>
        </authorList>
    </citation>
    <scope>NUCLEOTIDE SEQUENCE [LARGE SCALE GENOMIC DNA]</scope>
    <source>
        <strain evidence="7 8">BS15</strain>
    </source>
</reference>
<dbReference type="PANTHER" id="PTHR31465:SF1">
    <property type="entry name" value="PROTEIN RTA1-RELATED"/>
    <property type="match status" value="1"/>
</dbReference>
<dbReference type="EMBL" id="BQKY01000008">
    <property type="protein sequence ID" value="GJN91002.1"/>
    <property type="molecule type" value="Genomic_DNA"/>
</dbReference>
<evidence type="ECO:0000256" key="2">
    <source>
        <dbReference type="ARBA" id="ARBA00022692"/>
    </source>
</evidence>
<evidence type="ECO:0000313" key="8">
    <source>
        <dbReference type="Proteomes" id="UP001342314"/>
    </source>
</evidence>
<sequence length="372" mass="40866">MSESRYNGPINPNPAEGESGIIIYGYVPSQELQVVALITYGLALLLHLSNLARLKGTRVFSLLLATCCAFEVIGYGCRLASHYRPFVVNFFIVQYFFIVVAPVTASAAFYLALGQALRRLDRGGRTFLRFNPKILIIVMIIADTVTTIIQIVGAALIGVAESARFRDNGDSPVTSDQANDILLAGLACQTASFLAFVILLGLCIWRSERTFTAHHLPRFFSLVLFAASMLLMLRTTYRLAEIAQGVFGPAYSSEALFGCLEYLPVILAVSAYGFVPLEKQLPIDVEAEAYDSGTSQRSLDMRQTTQEARTIDLRSAGNDSPQDGDLSPVDAESPRERAGYAFRERDEDEGVVSDESPSRAEKGQVDHDRLRN</sequence>
<feature type="transmembrane region" description="Helical" evidence="6">
    <location>
        <begin position="216"/>
        <end position="235"/>
    </location>
</feature>
<keyword evidence="8" id="KW-1185">Reference proteome</keyword>
<dbReference type="AlphaFoldDB" id="A0AAV5GNQ5"/>
<feature type="region of interest" description="Disordered" evidence="5">
    <location>
        <begin position="313"/>
        <end position="372"/>
    </location>
</feature>
<evidence type="ECO:0000256" key="6">
    <source>
        <dbReference type="SAM" id="Phobius"/>
    </source>
</evidence>
<feature type="transmembrane region" description="Helical" evidence="6">
    <location>
        <begin position="134"/>
        <end position="161"/>
    </location>
</feature>
<comment type="caution">
    <text evidence="7">The sequence shown here is derived from an EMBL/GenBank/DDBJ whole genome shotgun (WGS) entry which is preliminary data.</text>
</comment>
<evidence type="ECO:0000256" key="3">
    <source>
        <dbReference type="ARBA" id="ARBA00022989"/>
    </source>
</evidence>
<organism evidence="7 8">
    <name type="scientific">Rhodotorula paludigena</name>
    <dbReference type="NCBI Taxonomy" id="86838"/>
    <lineage>
        <taxon>Eukaryota</taxon>
        <taxon>Fungi</taxon>
        <taxon>Dikarya</taxon>
        <taxon>Basidiomycota</taxon>
        <taxon>Pucciniomycotina</taxon>
        <taxon>Microbotryomycetes</taxon>
        <taxon>Sporidiobolales</taxon>
        <taxon>Sporidiobolaceae</taxon>
        <taxon>Rhodotorula</taxon>
    </lineage>
</organism>
<keyword evidence="2 6" id="KW-0812">Transmembrane</keyword>
<feature type="transmembrane region" description="Helical" evidence="6">
    <location>
        <begin position="255"/>
        <end position="275"/>
    </location>
</feature>
<accession>A0AAV5GNQ5</accession>
<feature type="transmembrane region" description="Helical" evidence="6">
    <location>
        <begin position="181"/>
        <end position="204"/>
    </location>
</feature>
<protein>
    <submittedName>
        <fullName evidence="7">Uncharacterized protein</fullName>
    </submittedName>
</protein>
<evidence type="ECO:0000313" key="7">
    <source>
        <dbReference type="EMBL" id="GJN91002.1"/>
    </source>
</evidence>
<dbReference type="InterPro" id="IPR007568">
    <property type="entry name" value="RTA1"/>
</dbReference>
<proteinExistence type="predicted"/>
<comment type="subcellular location">
    <subcellularLocation>
        <location evidence="1">Membrane</location>
        <topology evidence="1">Multi-pass membrane protein</topology>
    </subcellularLocation>
</comment>
<name>A0AAV5GNQ5_9BASI</name>
<dbReference type="Pfam" id="PF04479">
    <property type="entry name" value="RTA1"/>
    <property type="match status" value="1"/>
</dbReference>
<keyword evidence="3 6" id="KW-1133">Transmembrane helix</keyword>